<evidence type="ECO:0000256" key="1">
    <source>
        <dbReference type="SAM" id="MobiDB-lite"/>
    </source>
</evidence>
<accession>A0A4V2MVZ9</accession>
<proteinExistence type="predicted"/>
<feature type="region of interest" description="Disordered" evidence="1">
    <location>
        <begin position="1"/>
        <end position="36"/>
    </location>
</feature>
<organism evidence="2 3">
    <name type="scientific">Steccherinum ochraceum</name>
    <dbReference type="NCBI Taxonomy" id="92696"/>
    <lineage>
        <taxon>Eukaryota</taxon>
        <taxon>Fungi</taxon>
        <taxon>Dikarya</taxon>
        <taxon>Basidiomycota</taxon>
        <taxon>Agaricomycotina</taxon>
        <taxon>Agaricomycetes</taxon>
        <taxon>Polyporales</taxon>
        <taxon>Steccherinaceae</taxon>
        <taxon>Steccherinum</taxon>
    </lineage>
</organism>
<keyword evidence="3" id="KW-1185">Reference proteome</keyword>
<reference evidence="2 3" key="1">
    <citation type="submission" date="2018-11" db="EMBL/GenBank/DDBJ databases">
        <title>Genome assembly of Steccherinum ochraceum LE-BIN_3174, the white-rot fungus of the Steccherinaceae family (The Residual Polyporoid clade, Polyporales, Basidiomycota).</title>
        <authorList>
            <person name="Fedorova T.V."/>
            <person name="Glazunova O.A."/>
            <person name="Landesman E.O."/>
            <person name="Moiseenko K.V."/>
            <person name="Psurtseva N.V."/>
            <person name="Savinova O.S."/>
            <person name="Shakhova N.V."/>
            <person name="Tyazhelova T.V."/>
            <person name="Vasina D.V."/>
        </authorList>
    </citation>
    <scope>NUCLEOTIDE SEQUENCE [LARGE SCALE GENOMIC DNA]</scope>
    <source>
        <strain evidence="2 3">LE-BIN_3174</strain>
    </source>
</reference>
<gene>
    <name evidence="2" type="ORF">EIP91_004198</name>
</gene>
<dbReference type="AlphaFoldDB" id="A0A4V2MVZ9"/>
<protein>
    <submittedName>
        <fullName evidence="2">Uncharacterized protein</fullName>
    </submittedName>
</protein>
<comment type="caution">
    <text evidence="2">The sequence shown here is derived from an EMBL/GenBank/DDBJ whole genome shotgun (WGS) entry which is preliminary data.</text>
</comment>
<sequence>MAAVHSSHVQGIEDRDVSQPLSEQKTQEIKKWQADIVRPPPLARTATVPASFDLQKKDGHPHSPMSKSFAVATDSMFFPPTNPIIEIERPATSNPNLFWDVVAGRTKFGVNDVKEEFRDAWANADYDDSDPIVSSWVSYAWEHDVFGMGTW</sequence>
<name>A0A4V2MVZ9_9APHY</name>
<evidence type="ECO:0000313" key="3">
    <source>
        <dbReference type="Proteomes" id="UP000292702"/>
    </source>
</evidence>
<evidence type="ECO:0000313" key="2">
    <source>
        <dbReference type="EMBL" id="TCD64367.1"/>
    </source>
</evidence>
<dbReference type="EMBL" id="RWJN01000240">
    <property type="protein sequence ID" value="TCD64367.1"/>
    <property type="molecule type" value="Genomic_DNA"/>
</dbReference>
<dbReference type="Proteomes" id="UP000292702">
    <property type="component" value="Unassembled WGS sequence"/>
</dbReference>